<feature type="region of interest" description="Disordered" evidence="1">
    <location>
        <begin position="67"/>
        <end position="96"/>
    </location>
</feature>
<dbReference type="InterPro" id="IPR024425">
    <property type="entry name" value="LiaF-like_C"/>
</dbReference>
<accession>A0ABQ2LHQ0</accession>
<feature type="domain" description="Cell wall-active antibiotics response LiaF-like C-terminal" evidence="3">
    <location>
        <begin position="108"/>
        <end position="175"/>
    </location>
</feature>
<feature type="region of interest" description="Disordered" evidence="1">
    <location>
        <begin position="1"/>
        <end position="24"/>
    </location>
</feature>
<organism evidence="4 5">
    <name type="scientific">Streptomyces lasiicapitis</name>
    <dbReference type="NCBI Taxonomy" id="1923961"/>
    <lineage>
        <taxon>Bacteria</taxon>
        <taxon>Bacillati</taxon>
        <taxon>Actinomycetota</taxon>
        <taxon>Actinomycetes</taxon>
        <taxon>Kitasatosporales</taxon>
        <taxon>Streptomycetaceae</taxon>
        <taxon>Streptomyces</taxon>
    </lineage>
</organism>
<sequence>MDLEKRCQTPSAKAPARLRASDADRDRAADILADALATGRLDPVEHGERIDGVYNAKTVAELEPFVEDLPAPGGKSPSFEKAPAPAERDEGPEAPDETLHAIFGDVVRKGRWRVARRTHAFAVFGDVVIDLSEAVFEHQKVVIKGFALFGDVKIRVPENVSLRGRGAGIFGSVEVDRLDAEDKDAPVVQVEGFAAFGDIKARPKRGKLVRDLRGYLRKKLED</sequence>
<evidence type="ECO:0000259" key="3">
    <source>
        <dbReference type="Pfam" id="PF09922"/>
    </source>
</evidence>
<gene>
    <name evidence="4" type="ORF">GCM10012286_03860</name>
</gene>
<keyword evidence="5" id="KW-1185">Reference proteome</keyword>
<reference evidence="5" key="1">
    <citation type="journal article" date="2019" name="Int. J. Syst. Evol. Microbiol.">
        <title>The Global Catalogue of Microorganisms (GCM) 10K type strain sequencing project: providing services to taxonomists for standard genome sequencing and annotation.</title>
        <authorList>
            <consortium name="The Broad Institute Genomics Platform"/>
            <consortium name="The Broad Institute Genome Sequencing Center for Infectious Disease"/>
            <person name="Wu L."/>
            <person name="Ma J."/>
        </authorList>
    </citation>
    <scope>NUCLEOTIDE SEQUENCE [LARGE SCALE GENOMIC DNA]</scope>
    <source>
        <strain evidence="5">CGMCC 4.7349</strain>
    </source>
</reference>
<dbReference type="EMBL" id="BMNG01000001">
    <property type="protein sequence ID" value="GGO34573.1"/>
    <property type="molecule type" value="Genomic_DNA"/>
</dbReference>
<evidence type="ECO:0000256" key="1">
    <source>
        <dbReference type="SAM" id="MobiDB-lite"/>
    </source>
</evidence>
<dbReference type="RefSeq" id="WP_189172543.1">
    <property type="nucleotide sequence ID" value="NZ_BMNG01000001.1"/>
</dbReference>
<dbReference type="Pfam" id="PF09922">
    <property type="entry name" value="LiaF-like_C"/>
    <property type="match status" value="1"/>
</dbReference>
<dbReference type="PANTHER" id="PTHR40763">
    <property type="entry name" value="MEMBRANE PROTEIN-RELATED"/>
    <property type="match status" value="1"/>
</dbReference>
<protein>
    <recommendedName>
        <fullName evidence="6">DUF1707 domain-containing protein</fullName>
    </recommendedName>
</protein>
<evidence type="ECO:0008006" key="6">
    <source>
        <dbReference type="Google" id="ProtNLM"/>
    </source>
</evidence>
<proteinExistence type="predicted"/>
<dbReference type="PANTHER" id="PTHR40763:SF4">
    <property type="entry name" value="DUF1707 DOMAIN-CONTAINING PROTEIN"/>
    <property type="match status" value="1"/>
</dbReference>
<comment type="caution">
    <text evidence="4">The sequence shown here is derived from an EMBL/GenBank/DDBJ whole genome shotgun (WGS) entry which is preliminary data.</text>
</comment>
<feature type="domain" description="DUF1707" evidence="2">
    <location>
        <begin position="18"/>
        <end position="70"/>
    </location>
</feature>
<evidence type="ECO:0000259" key="2">
    <source>
        <dbReference type="Pfam" id="PF08044"/>
    </source>
</evidence>
<evidence type="ECO:0000313" key="4">
    <source>
        <dbReference type="EMBL" id="GGO34573.1"/>
    </source>
</evidence>
<evidence type="ECO:0000313" key="5">
    <source>
        <dbReference type="Proteomes" id="UP000656881"/>
    </source>
</evidence>
<dbReference type="InterPro" id="IPR012551">
    <property type="entry name" value="DUF1707_SHOCT-like"/>
</dbReference>
<name>A0ABQ2LHQ0_9ACTN</name>
<dbReference type="Proteomes" id="UP000656881">
    <property type="component" value="Unassembled WGS sequence"/>
</dbReference>
<dbReference type="Pfam" id="PF08044">
    <property type="entry name" value="DUF1707"/>
    <property type="match status" value="1"/>
</dbReference>